<evidence type="ECO:0000313" key="3">
    <source>
        <dbReference type="Proteomes" id="UP000288246"/>
    </source>
</evidence>
<reference evidence="2 3" key="1">
    <citation type="submission" date="2018-11" db="EMBL/GenBank/DDBJ databases">
        <title>Draft genome sequence of Cellulomonas takizawaensis strain TKZ-21.</title>
        <authorList>
            <person name="Yamamura H."/>
            <person name="Hayashi T."/>
            <person name="Hamada M."/>
            <person name="Serisawa Y."/>
            <person name="Matsuyama K."/>
            <person name="Nakagawa Y."/>
            <person name="Otoguro M."/>
            <person name="Yanagida F."/>
            <person name="Hayakawa M."/>
        </authorList>
    </citation>
    <scope>NUCLEOTIDE SEQUENCE [LARGE SCALE GENOMIC DNA]</scope>
    <source>
        <strain evidence="2 3">TKZ-21</strain>
    </source>
</reference>
<proteinExistence type="predicted"/>
<comment type="caution">
    <text evidence="2">The sequence shown here is derived from an EMBL/GenBank/DDBJ whole genome shotgun (WGS) entry which is preliminary data.</text>
</comment>
<name>A0A401UX23_9CELL</name>
<sequence length="172" mass="19480">MQVVQAAVRQFVRTCGVRHMRHLAWGKASTKDLTMSWVLLAAVLFVPALVFSALWSLLPGADEPPRWRVVLADRLEGWAHRLRPVRPVPPNPFDALRVQERLGAVADHVRELELDPHTFARAERIIASQLAYDQLLAEACRLAGVEVLPRPKGDPAERFREEVELAARGWTW</sequence>
<accession>A0A401UX23</accession>
<gene>
    <name evidence="2" type="ORF">CTKZ_07990</name>
</gene>
<protein>
    <submittedName>
        <fullName evidence="2">Uncharacterized protein</fullName>
    </submittedName>
</protein>
<dbReference type="EMBL" id="BHYL01000056">
    <property type="protein sequence ID" value="GCD19237.1"/>
    <property type="molecule type" value="Genomic_DNA"/>
</dbReference>
<dbReference type="AlphaFoldDB" id="A0A401UX23"/>
<evidence type="ECO:0000313" key="2">
    <source>
        <dbReference type="EMBL" id="GCD19237.1"/>
    </source>
</evidence>
<dbReference type="Proteomes" id="UP000288246">
    <property type="component" value="Unassembled WGS sequence"/>
</dbReference>
<organism evidence="2 3">
    <name type="scientific">Cellulomonas algicola</name>
    <dbReference type="NCBI Taxonomy" id="2071633"/>
    <lineage>
        <taxon>Bacteria</taxon>
        <taxon>Bacillati</taxon>
        <taxon>Actinomycetota</taxon>
        <taxon>Actinomycetes</taxon>
        <taxon>Micrococcales</taxon>
        <taxon>Cellulomonadaceae</taxon>
        <taxon>Cellulomonas</taxon>
    </lineage>
</organism>
<keyword evidence="1" id="KW-1133">Transmembrane helix</keyword>
<feature type="transmembrane region" description="Helical" evidence="1">
    <location>
        <begin position="37"/>
        <end position="58"/>
    </location>
</feature>
<evidence type="ECO:0000256" key="1">
    <source>
        <dbReference type="SAM" id="Phobius"/>
    </source>
</evidence>
<keyword evidence="1" id="KW-0472">Membrane</keyword>
<keyword evidence="3" id="KW-1185">Reference proteome</keyword>
<keyword evidence="1" id="KW-0812">Transmembrane</keyword>